<protein>
    <submittedName>
        <fullName evidence="3">Uncharacterized protein</fullName>
    </submittedName>
</protein>
<gene>
    <name evidence="2" type="ORF">XF2B_66530</name>
    <name evidence="3" type="ORF">XF3B_66930</name>
    <name evidence="4" type="ORF">XF9B_39010</name>
</gene>
<dbReference type="EMBL" id="AP023093">
    <property type="protein sequence ID" value="BCE41662.1"/>
    <property type="molecule type" value="Genomic_DNA"/>
</dbReference>
<sequence length="129" mass="13394">MATERQIAVNRKNALRSKGPSSRAGIARAARNAYRHGLAATPGAIVLRRVEELAKEIAGPSAGCVQHAMACEAAHAAIDLARVRQAKVAIFNRAVVAERGEVSDPIAKANSPATADAAALMARAASRFA</sequence>
<name>A0A809YMJ3_9BRAD</name>
<dbReference type="AlphaFoldDB" id="A0A809YMJ3"/>
<proteinExistence type="predicted"/>
<evidence type="ECO:0000256" key="1">
    <source>
        <dbReference type="SAM" id="MobiDB-lite"/>
    </source>
</evidence>
<reference evidence="4" key="3">
    <citation type="submission" date="2020-05" db="EMBL/GenBank/DDBJ databases">
        <title>Complete genome sequence of Bradyrhizobium diazoefficiens XF9 isolated from soybean nodule.</title>
        <authorList>
            <person name="Noda R."/>
            <person name="Kakizaki K."/>
            <person name="Minamisawa K."/>
        </authorList>
    </citation>
    <scope>NUCLEOTIDE SEQUENCE</scope>
    <source>
        <strain evidence="4">XF9</strain>
    </source>
</reference>
<evidence type="ECO:0000313" key="2">
    <source>
        <dbReference type="EMBL" id="BCE32884.1"/>
    </source>
</evidence>
<feature type="region of interest" description="Disordered" evidence="1">
    <location>
        <begin position="1"/>
        <end position="23"/>
    </location>
</feature>
<organism evidence="3">
    <name type="scientific">Bradyrhizobium diazoefficiens</name>
    <dbReference type="NCBI Taxonomy" id="1355477"/>
    <lineage>
        <taxon>Bacteria</taxon>
        <taxon>Pseudomonadati</taxon>
        <taxon>Pseudomonadota</taxon>
        <taxon>Alphaproteobacteria</taxon>
        <taxon>Hyphomicrobiales</taxon>
        <taxon>Nitrobacteraceae</taxon>
        <taxon>Bradyrhizobium</taxon>
    </lineage>
</organism>
<dbReference type="EMBL" id="AP023098">
    <property type="protein sequence ID" value="BCE82480.1"/>
    <property type="molecule type" value="Genomic_DNA"/>
</dbReference>
<reference evidence="3" key="2">
    <citation type="submission" date="2020-05" db="EMBL/GenBank/DDBJ databases">
        <title>Complete genome sequence of Bradyrhizobium diazoefficiens XF3 isolated from soybean nodule.</title>
        <authorList>
            <person name="Noda R."/>
            <person name="Kakizaki K."/>
            <person name="Minamisawa K."/>
        </authorList>
    </citation>
    <scope>NUCLEOTIDE SEQUENCE</scope>
    <source>
        <strain evidence="3">XF3</strain>
    </source>
</reference>
<evidence type="ECO:0000313" key="3">
    <source>
        <dbReference type="EMBL" id="BCE41662.1"/>
    </source>
</evidence>
<evidence type="ECO:0000313" key="4">
    <source>
        <dbReference type="EMBL" id="BCE82480.1"/>
    </source>
</evidence>
<dbReference type="EMBL" id="AP023092">
    <property type="protein sequence ID" value="BCE32884.1"/>
    <property type="molecule type" value="Genomic_DNA"/>
</dbReference>
<accession>A0A809YMJ3</accession>
<reference evidence="2" key="1">
    <citation type="submission" date="2020-05" db="EMBL/GenBank/DDBJ databases">
        <title>Complete genome sequence of Bradyrhizobium diazoefficiens XF2 isolated from soybean nodule.</title>
        <authorList>
            <person name="Noda R."/>
            <person name="Kakizaki K."/>
            <person name="Minamisawa K."/>
        </authorList>
    </citation>
    <scope>NUCLEOTIDE SEQUENCE</scope>
    <source>
        <strain evidence="2">XF2</strain>
    </source>
</reference>